<evidence type="ECO:0000313" key="3">
    <source>
        <dbReference type="Proteomes" id="UP001216139"/>
    </source>
</evidence>
<dbReference type="InterPro" id="IPR011990">
    <property type="entry name" value="TPR-like_helical_dom_sf"/>
</dbReference>
<proteinExistence type="predicted"/>
<protein>
    <recommendedName>
        <fullName evidence="4">MalT-like TPR region domain-containing protein</fullName>
    </recommendedName>
</protein>
<dbReference type="EMBL" id="CP117167">
    <property type="protein sequence ID" value="WCT12180.1"/>
    <property type="molecule type" value="Genomic_DNA"/>
</dbReference>
<sequence length="203" mass="23415">MRLTLLVVLCAISMSASAQWFTKHERFAQLPQIQDHSVSRFAKADLRKDQKIRNKTIAPSQYNLEVSEDFVMKTAQHNMRFRIYNLASYNFSDLARLYVQQNRFSEAKWYFLQSNFLSRQQNNDKLTINNLINLAGVKADIGDFSLAQQDLFEARDMASAHGWLIDLISVEKKLKSIQNSRITSTRAELRYASNAMLSQPAVD</sequence>
<reference evidence="2 3" key="1">
    <citation type="submission" date="2023-02" db="EMBL/GenBank/DDBJ databases">
        <title>Genome sequence of Mucilaginibacter jinjuensis strain KACC 16571.</title>
        <authorList>
            <person name="Kim S."/>
            <person name="Heo J."/>
            <person name="Kwon S.-W."/>
        </authorList>
    </citation>
    <scope>NUCLEOTIDE SEQUENCE [LARGE SCALE GENOMIC DNA]</scope>
    <source>
        <strain evidence="2 3">KACC 16571</strain>
    </source>
</reference>
<dbReference type="Proteomes" id="UP001216139">
    <property type="component" value="Chromosome"/>
</dbReference>
<feature type="chain" id="PRO_5047037727" description="MalT-like TPR region domain-containing protein" evidence="1">
    <location>
        <begin position="19"/>
        <end position="203"/>
    </location>
</feature>
<evidence type="ECO:0000256" key="1">
    <source>
        <dbReference type="SAM" id="SignalP"/>
    </source>
</evidence>
<dbReference type="RefSeq" id="WP_273630427.1">
    <property type="nucleotide sequence ID" value="NZ_CP117167.1"/>
</dbReference>
<evidence type="ECO:0008006" key="4">
    <source>
        <dbReference type="Google" id="ProtNLM"/>
    </source>
</evidence>
<evidence type="ECO:0000313" key="2">
    <source>
        <dbReference type="EMBL" id="WCT12180.1"/>
    </source>
</evidence>
<organism evidence="2 3">
    <name type="scientific">Mucilaginibacter jinjuensis</name>
    <dbReference type="NCBI Taxonomy" id="1176721"/>
    <lineage>
        <taxon>Bacteria</taxon>
        <taxon>Pseudomonadati</taxon>
        <taxon>Bacteroidota</taxon>
        <taxon>Sphingobacteriia</taxon>
        <taxon>Sphingobacteriales</taxon>
        <taxon>Sphingobacteriaceae</taxon>
        <taxon>Mucilaginibacter</taxon>
    </lineage>
</organism>
<gene>
    <name evidence="2" type="ORF">PQO05_25990</name>
</gene>
<dbReference type="Gene3D" id="1.25.40.10">
    <property type="entry name" value="Tetratricopeptide repeat domain"/>
    <property type="match status" value="1"/>
</dbReference>
<dbReference type="SUPFAM" id="SSF48452">
    <property type="entry name" value="TPR-like"/>
    <property type="match status" value="1"/>
</dbReference>
<name>A0ABY7T6R0_9SPHI</name>
<keyword evidence="1" id="KW-0732">Signal</keyword>
<accession>A0ABY7T6R0</accession>
<feature type="signal peptide" evidence="1">
    <location>
        <begin position="1"/>
        <end position="18"/>
    </location>
</feature>
<keyword evidence="3" id="KW-1185">Reference proteome</keyword>